<dbReference type="InterPro" id="IPR009003">
    <property type="entry name" value="Peptidase_S1_PA"/>
</dbReference>
<dbReference type="PANTHER" id="PTHR22939:SF129">
    <property type="entry name" value="SERINE PROTEASE HTRA2, MITOCHONDRIAL"/>
    <property type="match status" value="1"/>
</dbReference>
<evidence type="ECO:0000256" key="4">
    <source>
        <dbReference type="SAM" id="MobiDB-lite"/>
    </source>
</evidence>
<dbReference type="PRINTS" id="PR00834">
    <property type="entry name" value="PROTEASES2C"/>
</dbReference>
<dbReference type="AlphaFoldDB" id="A0A1D3TX33"/>
<evidence type="ECO:0000259" key="6">
    <source>
        <dbReference type="SMART" id="SM00228"/>
    </source>
</evidence>
<dbReference type="STRING" id="1619234.SAMN05421730_102815"/>
<dbReference type="SUPFAM" id="SSF50156">
    <property type="entry name" value="PDZ domain-like"/>
    <property type="match status" value="1"/>
</dbReference>
<dbReference type="Gene3D" id="2.40.10.10">
    <property type="entry name" value="Trypsin-like serine proteases"/>
    <property type="match status" value="2"/>
</dbReference>
<dbReference type="Pfam" id="PF13180">
    <property type="entry name" value="PDZ_2"/>
    <property type="match status" value="1"/>
</dbReference>
<dbReference type="Gene3D" id="2.30.42.10">
    <property type="match status" value="1"/>
</dbReference>
<feature type="domain" description="PDZ" evidence="6">
    <location>
        <begin position="332"/>
        <end position="409"/>
    </location>
</feature>
<gene>
    <name evidence="7" type="ORF">SAMN05421730_102815</name>
</gene>
<protein>
    <submittedName>
        <fullName evidence="7">Serine protease Do/serine protease DegQ</fullName>
    </submittedName>
</protein>
<dbReference type="GO" id="GO:0006508">
    <property type="term" value="P:proteolysis"/>
    <property type="evidence" value="ECO:0007669"/>
    <property type="project" value="UniProtKB-KW"/>
</dbReference>
<dbReference type="RefSeq" id="WP_091236072.1">
    <property type="nucleotide sequence ID" value="NZ_FMKA01000028.1"/>
</dbReference>
<proteinExistence type="inferred from homology"/>
<organism evidence="7 8">
    <name type="scientific">Anaerobium acetethylicum</name>
    <dbReference type="NCBI Taxonomy" id="1619234"/>
    <lineage>
        <taxon>Bacteria</taxon>
        <taxon>Bacillati</taxon>
        <taxon>Bacillota</taxon>
        <taxon>Clostridia</taxon>
        <taxon>Lachnospirales</taxon>
        <taxon>Lachnospiraceae</taxon>
        <taxon>Anaerobium</taxon>
    </lineage>
</organism>
<dbReference type="SMART" id="SM00228">
    <property type="entry name" value="PDZ"/>
    <property type="match status" value="1"/>
</dbReference>
<dbReference type="SUPFAM" id="SSF50494">
    <property type="entry name" value="Trypsin-like serine proteases"/>
    <property type="match status" value="1"/>
</dbReference>
<evidence type="ECO:0000256" key="3">
    <source>
        <dbReference type="ARBA" id="ARBA00022801"/>
    </source>
</evidence>
<feature type="compositionally biased region" description="Polar residues" evidence="4">
    <location>
        <begin position="82"/>
        <end position="93"/>
    </location>
</feature>
<dbReference type="InterPro" id="IPR001478">
    <property type="entry name" value="PDZ"/>
</dbReference>
<evidence type="ECO:0000313" key="8">
    <source>
        <dbReference type="Proteomes" id="UP000199315"/>
    </source>
</evidence>
<evidence type="ECO:0000256" key="1">
    <source>
        <dbReference type="ARBA" id="ARBA00010541"/>
    </source>
</evidence>
<dbReference type="OrthoDB" id="1765023at2"/>
<evidence type="ECO:0000313" key="7">
    <source>
        <dbReference type="EMBL" id="SCP98884.1"/>
    </source>
</evidence>
<reference evidence="7 8" key="1">
    <citation type="submission" date="2016-09" db="EMBL/GenBank/DDBJ databases">
        <authorList>
            <person name="Capua I."/>
            <person name="De Benedictis P."/>
            <person name="Joannis T."/>
            <person name="Lombin L.H."/>
            <person name="Cattoli G."/>
        </authorList>
    </citation>
    <scope>NUCLEOTIDE SEQUENCE [LARGE SCALE GENOMIC DNA]</scope>
    <source>
        <strain evidence="7 8">GluBS11</strain>
    </source>
</reference>
<feature type="region of interest" description="Disordered" evidence="4">
    <location>
        <begin position="77"/>
        <end position="99"/>
    </location>
</feature>
<dbReference type="Proteomes" id="UP000199315">
    <property type="component" value="Unassembled WGS sequence"/>
</dbReference>
<evidence type="ECO:0000256" key="2">
    <source>
        <dbReference type="ARBA" id="ARBA00022670"/>
    </source>
</evidence>
<dbReference type="InterPro" id="IPR036034">
    <property type="entry name" value="PDZ_sf"/>
</dbReference>
<comment type="similarity">
    <text evidence="1">Belongs to the peptidase S1C family.</text>
</comment>
<dbReference type="GO" id="GO:0004252">
    <property type="term" value="F:serine-type endopeptidase activity"/>
    <property type="evidence" value="ECO:0007669"/>
    <property type="project" value="InterPro"/>
</dbReference>
<evidence type="ECO:0000256" key="5">
    <source>
        <dbReference type="SAM" id="Phobius"/>
    </source>
</evidence>
<dbReference type="InterPro" id="IPR001940">
    <property type="entry name" value="Peptidase_S1C"/>
</dbReference>
<keyword evidence="5" id="KW-1133">Transmembrane helix</keyword>
<name>A0A1D3TX33_9FIRM</name>
<keyword evidence="8" id="KW-1185">Reference proteome</keyword>
<keyword evidence="2 7" id="KW-0645">Protease</keyword>
<keyword evidence="5" id="KW-0472">Membrane</keyword>
<keyword evidence="3" id="KW-0378">Hydrolase</keyword>
<keyword evidence="5" id="KW-0812">Transmembrane</keyword>
<dbReference type="InterPro" id="IPR043504">
    <property type="entry name" value="Peptidase_S1_PA_chymotrypsin"/>
</dbReference>
<sequence length="426" mass="45973">MSVENKKEEEFRFITEKIKAKPLDKKKAVLKAVGFIGAAALFGIIACFMSVLTKPFAESLFAKEEVSAITIPKDEEAAEENGNAQVEGGNQQEPVAEAAPRELNVGDYETIYKELYKVADLAECFMVTVTARTSDVDWFNNTYESQGQVSGTIVGNNGLELLILTERSAIEGADEIQVTFVNKDMETATIKRYDANTGLAVIGVPIAGMKKETLDKVEIATLGNSYSAGQGEPVMALGSPLGYPNSVFHGFITSCKNTVSTLDVNYDLINTDIIGSSQGSGTIINTDGEVIGVIAQKYGTESSQNTVVALSVSEIKGLIEKLSNNQDIVYFGIKGIEVTDTIAIKMEIPRGVYVTETAIDSPAMTSGIQSGDIIVSFDDEKVTSLMDFENRLVRYAPGQVVEVKVMRHGSEGYKEIAFIVTLGSLK</sequence>
<dbReference type="PANTHER" id="PTHR22939">
    <property type="entry name" value="SERINE PROTEASE FAMILY S1C HTRA-RELATED"/>
    <property type="match status" value="1"/>
</dbReference>
<accession>A0A1D3TX33</accession>
<feature type="transmembrane region" description="Helical" evidence="5">
    <location>
        <begin position="28"/>
        <end position="52"/>
    </location>
</feature>
<dbReference type="Pfam" id="PF13365">
    <property type="entry name" value="Trypsin_2"/>
    <property type="match status" value="1"/>
</dbReference>
<dbReference type="EMBL" id="FMKA01000028">
    <property type="protein sequence ID" value="SCP98884.1"/>
    <property type="molecule type" value="Genomic_DNA"/>
</dbReference>